<name>A0A8S1T0J0_PAROT</name>
<protein>
    <submittedName>
        <fullName evidence="1">Uncharacterized protein</fullName>
    </submittedName>
</protein>
<reference evidence="1" key="1">
    <citation type="submission" date="2021-01" db="EMBL/GenBank/DDBJ databases">
        <authorList>
            <consortium name="Genoscope - CEA"/>
            <person name="William W."/>
        </authorList>
    </citation>
    <scope>NUCLEOTIDE SEQUENCE</scope>
</reference>
<dbReference type="EMBL" id="CAJJDP010000017">
    <property type="protein sequence ID" value="CAD8145188.1"/>
    <property type="molecule type" value="Genomic_DNA"/>
</dbReference>
<accession>A0A8S1T0J0</accession>
<dbReference type="AlphaFoldDB" id="A0A8S1T0J0"/>
<organism evidence="1 2">
    <name type="scientific">Paramecium octaurelia</name>
    <dbReference type="NCBI Taxonomy" id="43137"/>
    <lineage>
        <taxon>Eukaryota</taxon>
        <taxon>Sar</taxon>
        <taxon>Alveolata</taxon>
        <taxon>Ciliophora</taxon>
        <taxon>Intramacronucleata</taxon>
        <taxon>Oligohymenophorea</taxon>
        <taxon>Peniculida</taxon>
        <taxon>Parameciidae</taxon>
        <taxon>Paramecium</taxon>
    </lineage>
</organism>
<gene>
    <name evidence="1" type="ORF">POCTA_138.1.T0170099</name>
</gene>
<dbReference type="Proteomes" id="UP000683925">
    <property type="component" value="Unassembled WGS sequence"/>
</dbReference>
<sequence length="195" mass="22939">MQITKIADYSYDYQYIINIRIRSLVIVKITQGTPRTIASYKPLVAKAQFFIVIKQIQKILKRKFLMEMQYYKLISKECQYERVGGIYNGGQFRLCQATSTFRIQYGLRFANSKSREKACSSDKPCFVPENSFKYFLARYPGKEEITKPLSEPTIHQKRIWNGLLQCWTDCCILVRMILTISVIQVRLQFNLYATH</sequence>
<evidence type="ECO:0000313" key="1">
    <source>
        <dbReference type="EMBL" id="CAD8145188.1"/>
    </source>
</evidence>
<evidence type="ECO:0000313" key="2">
    <source>
        <dbReference type="Proteomes" id="UP000683925"/>
    </source>
</evidence>
<proteinExistence type="predicted"/>
<keyword evidence="2" id="KW-1185">Reference proteome</keyword>
<comment type="caution">
    <text evidence="1">The sequence shown here is derived from an EMBL/GenBank/DDBJ whole genome shotgun (WGS) entry which is preliminary data.</text>
</comment>